<dbReference type="OrthoDB" id="5801251at2"/>
<feature type="repeat" description="TPR" evidence="3">
    <location>
        <begin position="297"/>
        <end position="330"/>
    </location>
</feature>
<sequence>MRCLKHVLPALLLLLTACAQSPSRNVPVPEFANEYFAPATDVVKPEQLFQLDSEMKAFVSRASRHGNSASVRIRMLAELVSLKHGFEYDNGATLVARDTYARRAGNCMSLVVMTAALARELGLGVEYQMVKSPPVWDRQGGVVLLNDHINIRLTPKIGTSAWEISGSVSTTIDFLPTYQIRGYRTDRIGESEMIARFYNNLAAEAMIDGAPDLAHHYLKQALTQDPELSAGWNALGVLYRRQGLESQAERVYQYAATLAGDDSHALHNLALLLASQGRLTEWAQVHKKIELARLNNPFYYYDMAELAYQRGDFSKALSQYRKAVKLADYHHEFHFGLSRAYFQLGQLNDSEDALQAAARLAPVDEKQRYQLKLRALRYH</sequence>
<keyword evidence="1" id="KW-0677">Repeat</keyword>
<evidence type="ECO:0000256" key="4">
    <source>
        <dbReference type="SAM" id="SignalP"/>
    </source>
</evidence>
<organism evidence="5 6">
    <name type="scientific">Ferrimonas sediminum</name>
    <dbReference type="NCBI Taxonomy" id="718193"/>
    <lineage>
        <taxon>Bacteria</taxon>
        <taxon>Pseudomonadati</taxon>
        <taxon>Pseudomonadota</taxon>
        <taxon>Gammaproteobacteria</taxon>
        <taxon>Alteromonadales</taxon>
        <taxon>Ferrimonadaceae</taxon>
        <taxon>Ferrimonas</taxon>
    </lineage>
</organism>
<dbReference type="Gene3D" id="1.25.40.10">
    <property type="entry name" value="Tetratricopeptide repeat domain"/>
    <property type="match status" value="2"/>
</dbReference>
<protein>
    <submittedName>
        <fullName evidence="5">Tfp pilus assembly protein PilF</fullName>
    </submittedName>
</protein>
<evidence type="ECO:0000256" key="3">
    <source>
        <dbReference type="PROSITE-ProRule" id="PRU00339"/>
    </source>
</evidence>
<dbReference type="PROSITE" id="PS50005">
    <property type="entry name" value="TPR"/>
    <property type="match status" value="1"/>
</dbReference>
<feature type="signal peptide" evidence="4">
    <location>
        <begin position="1"/>
        <end position="19"/>
    </location>
</feature>
<dbReference type="SUPFAM" id="SSF48452">
    <property type="entry name" value="TPR-like"/>
    <property type="match status" value="1"/>
</dbReference>
<reference evidence="6" key="1">
    <citation type="submission" date="2016-10" db="EMBL/GenBank/DDBJ databases">
        <authorList>
            <person name="Varghese N."/>
            <person name="Submissions S."/>
        </authorList>
    </citation>
    <scope>NUCLEOTIDE SEQUENCE [LARGE SCALE GENOMIC DNA]</scope>
    <source>
        <strain evidence="6">DSM 23317</strain>
    </source>
</reference>
<dbReference type="PANTHER" id="PTHR45586">
    <property type="entry name" value="TPR REPEAT-CONTAINING PROTEIN PA4667"/>
    <property type="match status" value="1"/>
</dbReference>
<keyword evidence="2 3" id="KW-0802">TPR repeat</keyword>
<dbReference type="InterPro" id="IPR019734">
    <property type="entry name" value="TPR_rpt"/>
</dbReference>
<dbReference type="AlphaFoldDB" id="A0A1G8MB07"/>
<evidence type="ECO:0000313" key="5">
    <source>
        <dbReference type="EMBL" id="SDI65126.1"/>
    </source>
</evidence>
<proteinExistence type="predicted"/>
<evidence type="ECO:0000256" key="2">
    <source>
        <dbReference type="ARBA" id="ARBA00022803"/>
    </source>
</evidence>
<dbReference type="SMART" id="SM00028">
    <property type="entry name" value="TPR"/>
    <property type="match status" value="4"/>
</dbReference>
<gene>
    <name evidence="5" type="ORF">SAMN04488540_102324</name>
</gene>
<dbReference type="PANTHER" id="PTHR45586:SF1">
    <property type="entry name" value="LIPOPOLYSACCHARIDE ASSEMBLY PROTEIN B"/>
    <property type="match status" value="1"/>
</dbReference>
<keyword evidence="6" id="KW-1185">Reference proteome</keyword>
<dbReference type="PROSITE" id="PS51257">
    <property type="entry name" value="PROKAR_LIPOPROTEIN"/>
    <property type="match status" value="1"/>
</dbReference>
<dbReference type="EMBL" id="FNEM01000002">
    <property type="protein sequence ID" value="SDI65126.1"/>
    <property type="molecule type" value="Genomic_DNA"/>
</dbReference>
<dbReference type="Pfam" id="PF13432">
    <property type="entry name" value="TPR_16"/>
    <property type="match status" value="2"/>
</dbReference>
<evidence type="ECO:0000313" key="6">
    <source>
        <dbReference type="Proteomes" id="UP000199527"/>
    </source>
</evidence>
<dbReference type="Proteomes" id="UP000199527">
    <property type="component" value="Unassembled WGS sequence"/>
</dbReference>
<dbReference type="RefSeq" id="WP_090362382.1">
    <property type="nucleotide sequence ID" value="NZ_FNEM01000002.1"/>
</dbReference>
<name>A0A1G8MB07_9GAMM</name>
<accession>A0A1G8MB07</accession>
<dbReference type="InterPro" id="IPR011990">
    <property type="entry name" value="TPR-like_helical_dom_sf"/>
</dbReference>
<keyword evidence="4" id="KW-0732">Signal</keyword>
<evidence type="ECO:0000256" key="1">
    <source>
        <dbReference type="ARBA" id="ARBA00022737"/>
    </source>
</evidence>
<dbReference type="InterPro" id="IPR051012">
    <property type="entry name" value="CellSynth/LPSAsmb/PSIAsmb"/>
</dbReference>
<feature type="chain" id="PRO_5011752992" evidence="4">
    <location>
        <begin position="20"/>
        <end position="379"/>
    </location>
</feature>